<dbReference type="EMBL" id="PUEJ01000003">
    <property type="protein sequence ID" value="PRH88168.1"/>
    <property type="molecule type" value="Genomic_DNA"/>
</dbReference>
<name>A0A2S9QFP3_9HYPH</name>
<keyword evidence="3" id="KW-0732">Signal</keyword>
<comment type="caution">
    <text evidence="6">The sequence shown here is derived from an EMBL/GenBank/DDBJ whole genome shotgun (WGS) entry which is preliminary data.</text>
</comment>
<feature type="domain" description="Solute-binding protein family 3/N-terminal" evidence="5">
    <location>
        <begin position="28"/>
        <end position="259"/>
    </location>
</feature>
<dbReference type="AlphaFoldDB" id="A0A2S9QFP3"/>
<evidence type="ECO:0000256" key="4">
    <source>
        <dbReference type="RuleBase" id="RU003744"/>
    </source>
</evidence>
<dbReference type="SMART" id="SM00062">
    <property type="entry name" value="PBPb"/>
    <property type="match status" value="1"/>
</dbReference>
<keyword evidence="7" id="KW-1185">Reference proteome</keyword>
<evidence type="ECO:0000256" key="2">
    <source>
        <dbReference type="ARBA" id="ARBA00010333"/>
    </source>
</evidence>
<dbReference type="PANTHER" id="PTHR35936">
    <property type="entry name" value="MEMBRANE-BOUND LYTIC MUREIN TRANSGLYCOSYLASE F"/>
    <property type="match status" value="1"/>
</dbReference>
<comment type="subcellular location">
    <subcellularLocation>
        <location evidence="1">Cell envelope</location>
    </subcellularLocation>
</comment>
<dbReference type="OrthoDB" id="9807134at2"/>
<protein>
    <submittedName>
        <fullName evidence="6">Amino acid ABC transporter</fullName>
    </submittedName>
</protein>
<gene>
    <name evidence="6" type="ORF">C5L14_09825</name>
</gene>
<evidence type="ECO:0000313" key="7">
    <source>
        <dbReference type="Proteomes" id="UP000237682"/>
    </source>
</evidence>
<evidence type="ECO:0000259" key="5">
    <source>
        <dbReference type="SMART" id="SM00062"/>
    </source>
</evidence>
<dbReference type="Gene3D" id="3.40.190.10">
    <property type="entry name" value="Periplasmic binding protein-like II"/>
    <property type="match status" value="2"/>
</dbReference>
<dbReference type="PROSITE" id="PS01039">
    <property type="entry name" value="SBP_BACTERIAL_3"/>
    <property type="match status" value="1"/>
</dbReference>
<dbReference type="InterPro" id="IPR001638">
    <property type="entry name" value="Solute-binding_3/MltF_N"/>
</dbReference>
<dbReference type="Proteomes" id="UP000237682">
    <property type="component" value="Unassembled WGS sequence"/>
</dbReference>
<dbReference type="Pfam" id="PF00497">
    <property type="entry name" value="SBP_bac_3"/>
    <property type="match status" value="1"/>
</dbReference>
<dbReference type="SUPFAM" id="SSF53850">
    <property type="entry name" value="Periplasmic binding protein-like II"/>
    <property type="match status" value="1"/>
</dbReference>
<proteinExistence type="inferred from homology"/>
<evidence type="ECO:0000313" key="6">
    <source>
        <dbReference type="EMBL" id="PRH88168.1"/>
    </source>
</evidence>
<dbReference type="GO" id="GO:0030313">
    <property type="term" value="C:cell envelope"/>
    <property type="evidence" value="ECO:0007669"/>
    <property type="project" value="UniProtKB-SubCell"/>
</dbReference>
<dbReference type="InterPro" id="IPR018313">
    <property type="entry name" value="SBP_3_CS"/>
</dbReference>
<comment type="similarity">
    <text evidence="2 4">Belongs to the bacterial solute-binding protein 3 family.</text>
</comment>
<reference evidence="6 7" key="1">
    <citation type="submission" date="2018-02" db="EMBL/GenBank/DDBJ databases">
        <title>Whole genome sequencing of endophytic bacterium.</title>
        <authorList>
            <person name="Eedara R."/>
            <person name="Podile A.R."/>
        </authorList>
    </citation>
    <scope>NUCLEOTIDE SEQUENCE [LARGE SCALE GENOMIC DNA]</scope>
    <source>
        <strain evidence="6 7">RP1T</strain>
    </source>
</reference>
<evidence type="ECO:0000256" key="1">
    <source>
        <dbReference type="ARBA" id="ARBA00004196"/>
    </source>
</evidence>
<evidence type="ECO:0000256" key="3">
    <source>
        <dbReference type="ARBA" id="ARBA00022729"/>
    </source>
</evidence>
<dbReference type="PANTHER" id="PTHR35936:SF17">
    <property type="entry name" value="ARGININE-BINDING EXTRACELLULAR PROTEIN ARTP"/>
    <property type="match status" value="1"/>
</dbReference>
<dbReference type="RefSeq" id="WP_105861834.1">
    <property type="nucleotide sequence ID" value="NZ_PUEJ01000003.1"/>
</dbReference>
<organism evidence="6 7">
    <name type="scientific">Labrys okinawensis</name>
    <dbReference type="NCBI Taxonomy" id="346911"/>
    <lineage>
        <taxon>Bacteria</taxon>
        <taxon>Pseudomonadati</taxon>
        <taxon>Pseudomonadota</taxon>
        <taxon>Alphaproteobacteria</taxon>
        <taxon>Hyphomicrobiales</taxon>
        <taxon>Xanthobacteraceae</taxon>
        <taxon>Labrys</taxon>
    </lineage>
</organism>
<sequence>MSRIGVLILAAAFAALAGGTVSAREWKSIRIATEGGYPPFNQLDAKDQPIGFDVDIAKALCQKMGATCSFEVLDWDALIPSLNAGKVDAIVSSMSITPERRRQVAFTNRYYDRPTSFVARKDSKVATWDAAGLKDRVVGAVANTVQAAFLQAEIQGGGAQIKLYGSQDEANADLVTGRLDAVLADKLVLAGWLGKPESVCCELKADVDLVKYARFFGEGEGIALRKSDGDLAEKFNKAIADIVADGTYKTINDKYFPFSIY</sequence>
<accession>A0A2S9QFP3</accession>